<sequence>MLGIVTVLRSSEVAFTVLKLAGAAYLVCLGVTAFLSLRSPPAAAEPAPRPGRGSPFRQGLLSNVFNPKIAISFTSFIPQFVAPDPSAVVESLVLAGIFTGVLYSISNQLFTMVPPDGKVTSDRNGLYFHGPNSRVQFRRQ</sequence>
<feature type="transmembrane region" description="Helical" evidence="6">
    <location>
        <begin position="20"/>
        <end position="39"/>
    </location>
</feature>
<keyword evidence="4 6" id="KW-1133">Transmembrane helix</keyword>
<comment type="subcellular location">
    <subcellularLocation>
        <location evidence="1">Cell membrane</location>
        <topology evidence="1">Multi-pass membrane protein</topology>
    </subcellularLocation>
</comment>
<dbReference type="Proteomes" id="UP000741013">
    <property type="component" value="Unassembled WGS sequence"/>
</dbReference>
<evidence type="ECO:0000256" key="5">
    <source>
        <dbReference type="ARBA" id="ARBA00023136"/>
    </source>
</evidence>
<comment type="caution">
    <text evidence="7">The sequence shown here is derived from an EMBL/GenBank/DDBJ whole genome shotgun (WGS) entry which is preliminary data.</text>
</comment>
<dbReference type="PANTHER" id="PTHR30086">
    <property type="entry name" value="ARGININE EXPORTER PROTEIN ARGO"/>
    <property type="match status" value="1"/>
</dbReference>
<gene>
    <name evidence="7" type="ORF">JOM49_007080</name>
</gene>
<reference evidence="7 8" key="1">
    <citation type="submission" date="2021-03" db="EMBL/GenBank/DDBJ databases">
        <title>Sequencing the genomes of 1000 actinobacteria strains.</title>
        <authorList>
            <person name="Klenk H.-P."/>
        </authorList>
    </citation>
    <scope>NUCLEOTIDE SEQUENCE [LARGE SCALE GENOMIC DNA]</scope>
    <source>
        <strain evidence="7 8">DSM 45510</strain>
    </source>
</reference>
<accession>A0ABS4Q1K0</accession>
<name>A0ABS4Q1K0_9PSEU</name>
<evidence type="ECO:0000256" key="3">
    <source>
        <dbReference type="ARBA" id="ARBA00022692"/>
    </source>
</evidence>
<feature type="transmembrane region" description="Helical" evidence="6">
    <location>
        <begin position="87"/>
        <end position="105"/>
    </location>
</feature>
<dbReference type="EMBL" id="JAGGMS010000001">
    <property type="protein sequence ID" value="MBP2185554.1"/>
    <property type="molecule type" value="Genomic_DNA"/>
</dbReference>
<evidence type="ECO:0000256" key="2">
    <source>
        <dbReference type="ARBA" id="ARBA00022475"/>
    </source>
</evidence>
<dbReference type="PANTHER" id="PTHR30086:SF20">
    <property type="entry name" value="ARGININE EXPORTER PROTEIN ARGO-RELATED"/>
    <property type="match status" value="1"/>
</dbReference>
<protein>
    <submittedName>
        <fullName evidence="7">Threonine/homoserine/homoserine lactone efflux protein</fullName>
    </submittedName>
</protein>
<evidence type="ECO:0000256" key="4">
    <source>
        <dbReference type="ARBA" id="ARBA00022989"/>
    </source>
</evidence>
<dbReference type="Pfam" id="PF01810">
    <property type="entry name" value="LysE"/>
    <property type="match status" value="1"/>
</dbReference>
<keyword evidence="2" id="KW-1003">Cell membrane</keyword>
<evidence type="ECO:0000313" key="7">
    <source>
        <dbReference type="EMBL" id="MBP2185554.1"/>
    </source>
</evidence>
<organism evidence="7 8">
    <name type="scientific">Amycolatopsis magusensis</name>
    <dbReference type="NCBI Taxonomy" id="882444"/>
    <lineage>
        <taxon>Bacteria</taxon>
        <taxon>Bacillati</taxon>
        <taxon>Actinomycetota</taxon>
        <taxon>Actinomycetes</taxon>
        <taxon>Pseudonocardiales</taxon>
        <taxon>Pseudonocardiaceae</taxon>
        <taxon>Amycolatopsis</taxon>
    </lineage>
</organism>
<keyword evidence="8" id="KW-1185">Reference proteome</keyword>
<keyword evidence="5 6" id="KW-0472">Membrane</keyword>
<proteinExistence type="predicted"/>
<keyword evidence="3 6" id="KW-0812">Transmembrane</keyword>
<evidence type="ECO:0000256" key="6">
    <source>
        <dbReference type="SAM" id="Phobius"/>
    </source>
</evidence>
<evidence type="ECO:0000313" key="8">
    <source>
        <dbReference type="Proteomes" id="UP000741013"/>
    </source>
</evidence>
<evidence type="ECO:0000256" key="1">
    <source>
        <dbReference type="ARBA" id="ARBA00004651"/>
    </source>
</evidence>
<dbReference type="InterPro" id="IPR001123">
    <property type="entry name" value="LeuE-type"/>
</dbReference>